<dbReference type="CDD" id="cd12915">
    <property type="entry name" value="PDC2_DGC_like"/>
    <property type="match status" value="1"/>
</dbReference>
<dbReference type="InterPro" id="IPR000700">
    <property type="entry name" value="PAS-assoc_C"/>
</dbReference>
<feature type="domain" description="EAL" evidence="4">
    <location>
        <begin position="995"/>
        <end position="1249"/>
    </location>
</feature>
<dbReference type="InterPro" id="IPR001610">
    <property type="entry name" value="PAC"/>
</dbReference>
<dbReference type="Pfam" id="PF22588">
    <property type="entry name" value="dCache_1_like"/>
    <property type="match status" value="1"/>
</dbReference>
<dbReference type="InterPro" id="IPR035919">
    <property type="entry name" value="EAL_sf"/>
</dbReference>
<dbReference type="SMART" id="SM00091">
    <property type="entry name" value="PAS"/>
    <property type="match status" value="4"/>
</dbReference>
<dbReference type="FunFam" id="3.20.20.450:FF:000001">
    <property type="entry name" value="Cyclic di-GMP phosphodiesterase yahA"/>
    <property type="match status" value="1"/>
</dbReference>
<protein>
    <submittedName>
        <fullName evidence="6">Cyclic di-GMP phosphodiesterase Gmr</fullName>
        <ecNumber evidence="6">3.1.4.52</ecNumber>
    </submittedName>
</protein>
<dbReference type="PANTHER" id="PTHR44757:SF2">
    <property type="entry name" value="BIOFILM ARCHITECTURE MAINTENANCE PROTEIN MBAA"/>
    <property type="match status" value="1"/>
</dbReference>
<feature type="domain" description="PAC" evidence="3">
    <location>
        <begin position="401"/>
        <end position="451"/>
    </location>
</feature>
<dbReference type="PROSITE" id="PS50887">
    <property type="entry name" value="GGDEF"/>
    <property type="match status" value="1"/>
</dbReference>
<dbReference type="InterPro" id="IPR001633">
    <property type="entry name" value="EAL_dom"/>
</dbReference>
<dbReference type="CDD" id="cd01949">
    <property type="entry name" value="GGDEF"/>
    <property type="match status" value="1"/>
</dbReference>
<dbReference type="CDD" id="cd01948">
    <property type="entry name" value="EAL"/>
    <property type="match status" value="1"/>
</dbReference>
<feature type="domain" description="PAC" evidence="3">
    <location>
        <begin position="764"/>
        <end position="816"/>
    </location>
</feature>
<evidence type="ECO:0000256" key="1">
    <source>
        <dbReference type="SAM" id="Phobius"/>
    </source>
</evidence>
<dbReference type="InterPro" id="IPR054327">
    <property type="entry name" value="His-kinase-like_sensor"/>
</dbReference>
<dbReference type="InterPro" id="IPR035965">
    <property type="entry name" value="PAS-like_dom_sf"/>
</dbReference>
<dbReference type="InterPro" id="IPR029787">
    <property type="entry name" value="Nucleotide_cyclase"/>
</dbReference>
<dbReference type="InterPro" id="IPR000160">
    <property type="entry name" value="GGDEF_dom"/>
</dbReference>
<dbReference type="NCBIfam" id="TIGR00254">
    <property type="entry name" value="GGDEF"/>
    <property type="match status" value="1"/>
</dbReference>
<dbReference type="FunFam" id="3.30.70.270:FF:000001">
    <property type="entry name" value="Diguanylate cyclase domain protein"/>
    <property type="match status" value="1"/>
</dbReference>
<dbReference type="AlphaFoldDB" id="A0A1J5SMD3"/>
<keyword evidence="1" id="KW-1133">Transmembrane helix</keyword>
<feature type="domain" description="PAS" evidence="2">
    <location>
        <begin position="574"/>
        <end position="638"/>
    </location>
</feature>
<dbReference type="PANTHER" id="PTHR44757">
    <property type="entry name" value="DIGUANYLATE CYCLASE DGCP"/>
    <property type="match status" value="1"/>
</dbReference>
<dbReference type="GO" id="GO:0006355">
    <property type="term" value="P:regulation of DNA-templated transcription"/>
    <property type="evidence" value="ECO:0007669"/>
    <property type="project" value="InterPro"/>
</dbReference>
<accession>A0A1J5SMD3</accession>
<dbReference type="SUPFAM" id="SSF141868">
    <property type="entry name" value="EAL domain-like"/>
    <property type="match status" value="1"/>
</dbReference>
<dbReference type="Gene3D" id="3.30.450.20">
    <property type="entry name" value="PAS domain"/>
    <property type="match status" value="6"/>
</dbReference>
<dbReference type="SUPFAM" id="SSF55073">
    <property type="entry name" value="Nucleotide cyclase"/>
    <property type="match status" value="1"/>
</dbReference>
<dbReference type="InterPro" id="IPR052155">
    <property type="entry name" value="Biofilm_reg_signaling"/>
</dbReference>
<dbReference type="EMBL" id="MLJW01000086">
    <property type="protein sequence ID" value="OIR01214.1"/>
    <property type="molecule type" value="Genomic_DNA"/>
</dbReference>
<dbReference type="InterPro" id="IPR043128">
    <property type="entry name" value="Rev_trsase/Diguanyl_cyclase"/>
</dbReference>
<dbReference type="SMART" id="SM00052">
    <property type="entry name" value="EAL"/>
    <property type="match status" value="1"/>
</dbReference>
<dbReference type="CDD" id="cd12914">
    <property type="entry name" value="PDC1_DGC_like"/>
    <property type="match status" value="1"/>
</dbReference>
<dbReference type="PROSITE" id="PS50883">
    <property type="entry name" value="EAL"/>
    <property type="match status" value="1"/>
</dbReference>
<sequence>MGKHMKERPVSYSRFFSLTLLSGIAGLASVVAILVTSLANEYREADKNVRTEVENISRLLEDHTLGDIEKVDLMLRDLQGHIRPGDMRLTRNSGSLRATDLHALLKSHLETVPEVSVLNLTNAKGEHIHSSVSPLPHIDISDRSHFIRQRDNPNEGLVISPPLVSRTTGKWTLALTRRLNFEDGSFAGVAVAMMDMEHFQNLFHSLDLGPHGSVALYDKEFHLAARFPPSEKDVGKTIHRLTVQNYLDKGLKQGIYHAKSSVDGIDRIYSFRQVRDLPLLVSVGIAEEDYLATWYRHIWQYSLGAIIFSLVVIVFWLRQRRVEEALRQDEERFRHMLETSPIAVRIASSAGRKVLFSNRRYAELIESPPDQIAGVEPRLYYSHPQDFDDVLQSLSRNESITNKQVELLIPGGKLKWTLASYSNVKYGNDSAILGWFYDITERKAAEDAMHKSNIELSLFRKLLDNSNDAIEVLEPGTMRFLDMNETECRELGYSREELLSMCVYDVDIGFTLDTAQLIEQQVRQTGSVRFDSIHRRKDGSTFPVEISVKLIEVDKPYLLSIARDITERKRLELEKEQYFKFFNLSINPMCIADPYGCFKQVNPAFVKLTGYSENELIAKPFLDFVLQEDRQKTADEMKLQVGVRPTMQFDNRYRCKDGKVIHLSWMAYYDRNDDITYATAIDITERRKVEAELRIAATAFESQEGMQISDAQNTILRVNNAFTEITGYNAADAIGKNPRFLDSGKHDAAFFAAVRECIDSTGTWDGEIKYKRKNGEIFPAYINITSVKDNNGTIANYVTTFTDISIKSEAAEKIKNLAFYDPLTNLPNRRLLIDRLHQAFASSARSSLEGAVLFIDLDNFKDINDTLGHDIGDLLLQQTAQRLKSCIREGDTVARLGGDEFVVMLEELSEQPIEAATQTKAVGDKILAVLNQPYQLATHEYRSTSSIGATLFSDHHQSSEELLKRADIAMYHAKKSGRNVMRFFNQKMQDVINARTALESELRKALENGQFRLYYQIQVDSSDHPFGAEALIRWVHPERGLISPDQFIQHAEETGLILPIGQWVLETACIQLKAWEQDALTRDLVLSVNVSARQFHQMDFVAQVRATVSRHAIIPARLKLELTESMLLEKVEEIIANMNALKTMGIRFSLDDFGTGYSSLQYLKQLPLNQLKIDQSFVRDIATNDSDKAIVRTIIAMANSFKLDVIAEGVETEEQQQVLMGKGCTHYQGYLFGKPLPLEQFEALLKLGTLK</sequence>
<evidence type="ECO:0000259" key="4">
    <source>
        <dbReference type="PROSITE" id="PS50883"/>
    </source>
</evidence>
<dbReference type="SMART" id="SM00086">
    <property type="entry name" value="PAC"/>
    <property type="match status" value="4"/>
</dbReference>
<keyword evidence="1" id="KW-0812">Transmembrane</keyword>
<dbReference type="CDD" id="cd00130">
    <property type="entry name" value="PAS"/>
    <property type="match status" value="3"/>
</dbReference>
<keyword evidence="6" id="KW-0378">Hydrolase</keyword>
<dbReference type="Pfam" id="PF00990">
    <property type="entry name" value="GGDEF"/>
    <property type="match status" value="1"/>
</dbReference>
<dbReference type="InterPro" id="IPR013767">
    <property type="entry name" value="PAS_fold"/>
</dbReference>
<organism evidence="6">
    <name type="scientific">mine drainage metagenome</name>
    <dbReference type="NCBI Taxonomy" id="410659"/>
    <lineage>
        <taxon>unclassified sequences</taxon>
        <taxon>metagenomes</taxon>
        <taxon>ecological metagenomes</taxon>
    </lineage>
</organism>
<evidence type="ECO:0000313" key="6">
    <source>
        <dbReference type="EMBL" id="OIR01214.1"/>
    </source>
</evidence>
<dbReference type="GO" id="GO:0071111">
    <property type="term" value="F:cyclic-guanylate-specific phosphodiesterase activity"/>
    <property type="evidence" value="ECO:0007669"/>
    <property type="project" value="UniProtKB-EC"/>
</dbReference>
<evidence type="ECO:0000259" key="5">
    <source>
        <dbReference type="PROSITE" id="PS50887"/>
    </source>
</evidence>
<feature type="transmembrane region" description="Helical" evidence="1">
    <location>
        <begin position="298"/>
        <end position="317"/>
    </location>
</feature>
<evidence type="ECO:0000259" key="3">
    <source>
        <dbReference type="PROSITE" id="PS50113"/>
    </source>
</evidence>
<dbReference type="Gene3D" id="3.20.20.450">
    <property type="entry name" value="EAL domain"/>
    <property type="match status" value="1"/>
</dbReference>
<feature type="domain" description="PAS" evidence="2">
    <location>
        <begin position="689"/>
        <end position="737"/>
    </location>
</feature>
<keyword evidence="1" id="KW-0472">Membrane</keyword>
<gene>
    <name evidence="6" type="primary">gmr_94</name>
    <name evidence="6" type="ORF">GALL_166850</name>
</gene>
<evidence type="ECO:0000259" key="2">
    <source>
        <dbReference type="PROSITE" id="PS50112"/>
    </source>
</evidence>
<dbReference type="Pfam" id="PF13426">
    <property type="entry name" value="PAS_9"/>
    <property type="match status" value="2"/>
</dbReference>
<dbReference type="Pfam" id="PF00989">
    <property type="entry name" value="PAS"/>
    <property type="match status" value="1"/>
</dbReference>
<comment type="caution">
    <text evidence="6">The sequence shown here is derived from an EMBL/GenBank/DDBJ whole genome shotgun (WGS) entry which is preliminary data.</text>
</comment>
<dbReference type="Pfam" id="PF00563">
    <property type="entry name" value="EAL"/>
    <property type="match status" value="1"/>
</dbReference>
<reference evidence="6" key="1">
    <citation type="submission" date="2016-10" db="EMBL/GenBank/DDBJ databases">
        <title>Sequence of Gallionella enrichment culture.</title>
        <authorList>
            <person name="Poehlein A."/>
            <person name="Muehling M."/>
            <person name="Daniel R."/>
        </authorList>
    </citation>
    <scope>NUCLEOTIDE SEQUENCE</scope>
</reference>
<proteinExistence type="predicted"/>
<dbReference type="NCBIfam" id="TIGR00229">
    <property type="entry name" value="sensory_box"/>
    <property type="match status" value="4"/>
</dbReference>
<dbReference type="SMART" id="SM00267">
    <property type="entry name" value="GGDEF"/>
    <property type="match status" value="1"/>
</dbReference>
<feature type="domain" description="GGDEF" evidence="5">
    <location>
        <begin position="848"/>
        <end position="986"/>
    </location>
</feature>
<name>A0A1J5SMD3_9ZZZZ</name>
<dbReference type="EC" id="3.1.4.52" evidence="6"/>
<dbReference type="Gene3D" id="3.30.70.270">
    <property type="match status" value="1"/>
</dbReference>
<dbReference type="PROSITE" id="PS50113">
    <property type="entry name" value="PAC"/>
    <property type="match status" value="2"/>
</dbReference>
<dbReference type="SUPFAM" id="SSF55785">
    <property type="entry name" value="PYP-like sensor domain (PAS domain)"/>
    <property type="match status" value="4"/>
</dbReference>
<feature type="domain" description="PAS" evidence="2">
    <location>
        <begin position="329"/>
        <end position="403"/>
    </location>
</feature>
<dbReference type="InterPro" id="IPR000014">
    <property type="entry name" value="PAS"/>
</dbReference>
<dbReference type="PROSITE" id="PS50112">
    <property type="entry name" value="PAS"/>
    <property type="match status" value="3"/>
</dbReference>